<dbReference type="Pfam" id="PF17196">
    <property type="entry name" value="DUF5133"/>
    <property type="match status" value="1"/>
</dbReference>
<name>A0ABM6H477_9ACTN</name>
<evidence type="ECO:0000256" key="1">
    <source>
        <dbReference type="SAM" id="MobiDB-lite"/>
    </source>
</evidence>
<evidence type="ECO:0000313" key="3">
    <source>
        <dbReference type="Proteomes" id="UP000187191"/>
    </source>
</evidence>
<evidence type="ECO:0008006" key="4">
    <source>
        <dbReference type="Google" id="ProtNLM"/>
    </source>
</evidence>
<dbReference type="InterPro" id="IPR033457">
    <property type="entry name" value="DUF5133"/>
</dbReference>
<dbReference type="RefSeq" id="WP_076688796.1">
    <property type="nucleotide sequence ID" value="NZ_CP015588.1"/>
</dbReference>
<protein>
    <recommendedName>
        <fullName evidence="4">DUF5133 domain-containing protein</fullName>
    </recommendedName>
</protein>
<reference evidence="2 3" key="1">
    <citation type="submission" date="2016-05" db="EMBL/GenBank/DDBJ databases">
        <authorList>
            <person name="Gu J."/>
        </authorList>
    </citation>
    <scope>NUCLEOTIDE SEQUENCE [LARGE SCALE GENOMIC DNA]</scope>
    <source>
        <strain evidence="2 3">ACCC40021</strain>
    </source>
</reference>
<proteinExistence type="predicted"/>
<sequence>MSQPEARCVRTLLARYAEARIALAEKPDPARRRRLADVVRDLCEATGARTATEAIAAADDMLAAAQRPTPRPSRTPSRTEDGLVAA</sequence>
<organism evidence="2 3">
    <name type="scientific">Streptomyces alfalfae</name>
    <dbReference type="NCBI Taxonomy" id="1642299"/>
    <lineage>
        <taxon>Bacteria</taxon>
        <taxon>Bacillati</taxon>
        <taxon>Actinomycetota</taxon>
        <taxon>Actinomycetes</taxon>
        <taxon>Kitasatosporales</taxon>
        <taxon>Streptomycetaceae</taxon>
        <taxon>Streptomyces</taxon>
    </lineage>
</organism>
<dbReference type="EMBL" id="CP015588">
    <property type="protein sequence ID" value="APY90735.1"/>
    <property type="molecule type" value="Genomic_DNA"/>
</dbReference>
<feature type="compositionally biased region" description="Low complexity" evidence="1">
    <location>
        <begin position="62"/>
        <end position="76"/>
    </location>
</feature>
<keyword evidence="3" id="KW-1185">Reference proteome</keyword>
<accession>A0ABM6H477</accession>
<evidence type="ECO:0000313" key="2">
    <source>
        <dbReference type="EMBL" id="APY90735.1"/>
    </source>
</evidence>
<feature type="compositionally biased region" description="Basic and acidic residues" evidence="1">
    <location>
        <begin position="77"/>
        <end position="86"/>
    </location>
</feature>
<gene>
    <name evidence="2" type="ORF">A7J05_09305</name>
</gene>
<dbReference type="Proteomes" id="UP000187191">
    <property type="component" value="Chromosome"/>
</dbReference>
<feature type="region of interest" description="Disordered" evidence="1">
    <location>
        <begin position="62"/>
        <end position="86"/>
    </location>
</feature>